<dbReference type="CDD" id="cd02440">
    <property type="entry name" value="AdoMet_MTases"/>
    <property type="match status" value="1"/>
</dbReference>
<dbReference type="GO" id="GO:0016757">
    <property type="term" value="F:glycosyltransferase activity"/>
    <property type="evidence" value="ECO:0007669"/>
    <property type="project" value="UniProtKB-ARBA"/>
</dbReference>
<evidence type="ECO:0000313" key="3">
    <source>
        <dbReference type="EMBL" id="QWZ07220.1"/>
    </source>
</evidence>
<dbReference type="PANTHER" id="PTHR22916:SF3">
    <property type="entry name" value="UDP-GLCNAC:BETAGAL BETA-1,3-N-ACETYLGLUCOSAMINYLTRANSFERASE-LIKE PROTEIN 1"/>
    <property type="match status" value="1"/>
</dbReference>
<dbReference type="Pfam" id="PF00535">
    <property type="entry name" value="Glycos_transf_2"/>
    <property type="match status" value="1"/>
</dbReference>
<protein>
    <submittedName>
        <fullName evidence="3">Methyltransferase domain-containing protein</fullName>
    </submittedName>
</protein>
<evidence type="ECO:0000313" key="4">
    <source>
        <dbReference type="Proteomes" id="UP000683575"/>
    </source>
</evidence>
<dbReference type="AlphaFoldDB" id="A0A975XZA5"/>
<organism evidence="3 4">
    <name type="scientific">Nocardioides panacis</name>
    <dbReference type="NCBI Taxonomy" id="2849501"/>
    <lineage>
        <taxon>Bacteria</taxon>
        <taxon>Bacillati</taxon>
        <taxon>Actinomycetota</taxon>
        <taxon>Actinomycetes</taxon>
        <taxon>Propionibacteriales</taxon>
        <taxon>Nocardioidaceae</taxon>
        <taxon>Nocardioides</taxon>
    </lineage>
</organism>
<dbReference type="CDD" id="cd00761">
    <property type="entry name" value="Glyco_tranf_GTA_type"/>
    <property type="match status" value="1"/>
</dbReference>
<gene>
    <name evidence="3" type="ORF">KRR39_17325</name>
</gene>
<dbReference type="PANTHER" id="PTHR22916">
    <property type="entry name" value="GLYCOSYLTRANSFERASE"/>
    <property type="match status" value="1"/>
</dbReference>
<feature type="domain" description="Glycosyltransferase 2-like" evidence="2">
    <location>
        <begin position="260"/>
        <end position="366"/>
    </location>
</feature>
<feature type="compositionally biased region" description="Basic residues" evidence="1">
    <location>
        <begin position="567"/>
        <end position="579"/>
    </location>
</feature>
<accession>A0A975XZA5</accession>
<dbReference type="InterPro" id="IPR001173">
    <property type="entry name" value="Glyco_trans_2-like"/>
</dbReference>
<dbReference type="Pfam" id="PF13489">
    <property type="entry name" value="Methyltransf_23"/>
    <property type="match status" value="1"/>
</dbReference>
<dbReference type="GO" id="GO:0008168">
    <property type="term" value="F:methyltransferase activity"/>
    <property type="evidence" value="ECO:0007669"/>
    <property type="project" value="UniProtKB-KW"/>
</dbReference>
<feature type="region of interest" description="Disordered" evidence="1">
    <location>
        <begin position="557"/>
        <end position="597"/>
    </location>
</feature>
<dbReference type="RefSeq" id="WP_216938731.1">
    <property type="nucleotide sequence ID" value="NZ_CP077062.1"/>
</dbReference>
<keyword evidence="3" id="KW-0489">Methyltransferase</keyword>
<dbReference type="EMBL" id="CP077062">
    <property type="protein sequence ID" value="QWZ07220.1"/>
    <property type="molecule type" value="Genomic_DNA"/>
</dbReference>
<dbReference type="GO" id="GO:0032259">
    <property type="term" value="P:methylation"/>
    <property type="evidence" value="ECO:0007669"/>
    <property type="project" value="UniProtKB-KW"/>
</dbReference>
<reference evidence="3" key="1">
    <citation type="submission" date="2021-06" db="EMBL/GenBank/DDBJ databases">
        <title>Complete genome sequence of Nocardioides sp. G188.</title>
        <authorList>
            <person name="Im W.-T."/>
        </authorList>
    </citation>
    <scope>NUCLEOTIDE SEQUENCE</scope>
    <source>
        <strain evidence="3">G188</strain>
    </source>
</reference>
<proteinExistence type="predicted"/>
<keyword evidence="4" id="KW-1185">Reference proteome</keyword>
<keyword evidence="3" id="KW-0808">Transferase</keyword>
<sequence length="613" mass="68608">MSDHKYDNEVQADNKFGHTLELLARHMPEDAAGGVHLDIACGFGHIAEPLVDAHGVHYVGIDVDEAGLADLRARGLEGHAADLSTDDATDALLKILDGRRLVSVTFLDGLEHLTDGSHALAAVGQLVSQERAVAVFSVPNVTHVDVAIKNLLGQWTYTEAGLLDATHYQLWSAGSLEAALRRAGLQKVDTYDVELARSDQHFPTDHVGLSESTTIGEWVRSVRRRADPHAITNQFVWAVTSVPPRSDSTDVRQVSDTFLSVIMRTQGRRPQELREALLCLAGQSNEDFEVVLVAHKTSLEEQKTVEQVIADQPPGLRSRIRLLLLDHGRRSSPLNLALAEARGRYVGIFDDDDIVMGHWVESFAAAERQTPGRILRGVTLRQDVAVAHVRALPGVRAVSSPDSIYTQDFSLTEHLAANQSPPIGWVFPRSLYLDFGIKFEESMTTTEDWEFLLRAAEIAGVADIPRVLAIYHIWRDRESSRTLHPQDEWLQNQQEIERRIDSQPFLLPAGETRKLRRELLRLRALETQTAQQQRTLAQRDRRIAQLEDRVKGLRERQAKVRGQLQRERRRRARLARQARRAGPAPATSTPVLGGLRRRLRLRTRAKALLGRAS</sequence>
<dbReference type="KEGG" id="nps:KRR39_17325"/>
<name>A0A975XZA5_9ACTN</name>
<evidence type="ECO:0000259" key="2">
    <source>
        <dbReference type="Pfam" id="PF00535"/>
    </source>
</evidence>
<evidence type="ECO:0000256" key="1">
    <source>
        <dbReference type="SAM" id="MobiDB-lite"/>
    </source>
</evidence>
<dbReference type="Proteomes" id="UP000683575">
    <property type="component" value="Chromosome"/>
</dbReference>